<dbReference type="Gene3D" id="2.60.120.10">
    <property type="entry name" value="Jelly Rolls"/>
    <property type="match status" value="1"/>
</dbReference>
<accession>A0ABV9UX64</accession>
<dbReference type="EMBL" id="JBHSIZ010000041">
    <property type="protein sequence ID" value="MFC4960952.1"/>
    <property type="molecule type" value="Genomic_DNA"/>
</dbReference>
<dbReference type="Proteomes" id="UP001595834">
    <property type="component" value="Unassembled WGS sequence"/>
</dbReference>
<evidence type="ECO:0000259" key="1">
    <source>
        <dbReference type="Pfam" id="PF12973"/>
    </source>
</evidence>
<organism evidence="2 3">
    <name type="scientific">Streptomyces mauvecolor</name>
    <dbReference type="NCBI Taxonomy" id="58345"/>
    <lineage>
        <taxon>Bacteria</taxon>
        <taxon>Bacillati</taxon>
        <taxon>Actinomycetota</taxon>
        <taxon>Actinomycetes</taxon>
        <taxon>Kitasatosporales</taxon>
        <taxon>Streptomycetaceae</taxon>
        <taxon>Streptomyces</taxon>
    </lineage>
</organism>
<dbReference type="RefSeq" id="WP_344376496.1">
    <property type="nucleotide sequence ID" value="NZ_BAAASQ010000014.1"/>
</dbReference>
<protein>
    <submittedName>
        <fullName evidence="2">Cupin domain-containing protein</fullName>
    </submittedName>
</protein>
<dbReference type="SUPFAM" id="SSF51182">
    <property type="entry name" value="RmlC-like cupins"/>
    <property type="match status" value="1"/>
</dbReference>
<dbReference type="InterPro" id="IPR025979">
    <property type="entry name" value="ChrR-like_cupin_dom"/>
</dbReference>
<dbReference type="Pfam" id="PF12973">
    <property type="entry name" value="Cupin_7"/>
    <property type="match status" value="1"/>
</dbReference>
<feature type="domain" description="ChrR-like cupin" evidence="1">
    <location>
        <begin position="16"/>
        <end position="99"/>
    </location>
</feature>
<name>A0ABV9UX64_9ACTN</name>
<proteinExistence type="predicted"/>
<sequence>MSELSELKEREPRVQAVDVAEVVTREVAPGITSRRLLPTDHARGWLIDFAPGSEWPEVDVHTEEERYYVISGEVIDVGRVFGAGSYVVFDAGTSHRPRSVVGARMLGISVRVGGDADAGCS</sequence>
<dbReference type="InterPro" id="IPR011051">
    <property type="entry name" value="RmlC_Cupin_sf"/>
</dbReference>
<evidence type="ECO:0000313" key="3">
    <source>
        <dbReference type="Proteomes" id="UP001595834"/>
    </source>
</evidence>
<reference evidence="3" key="1">
    <citation type="journal article" date="2019" name="Int. J. Syst. Evol. Microbiol.">
        <title>The Global Catalogue of Microorganisms (GCM) 10K type strain sequencing project: providing services to taxonomists for standard genome sequencing and annotation.</title>
        <authorList>
            <consortium name="The Broad Institute Genomics Platform"/>
            <consortium name="The Broad Institute Genome Sequencing Center for Infectious Disease"/>
            <person name="Wu L."/>
            <person name="Ma J."/>
        </authorList>
    </citation>
    <scope>NUCLEOTIDE SEQUENCE [LARGE SCALE GENOMIC DNA]</scope>
    <source>
        <strain evidence="3">CCM 7224</strain>
    </source>
</reference>
<comment type="caution">
    <text evidence="2">The sequence shown here is derived from an EMBL/GenBank/DDBJ whole genome shotgun (WGS) entry which is preliminary data.</text>
</comment>
<gene>
    <name evidence="2" type="ORF">ACFPFX_32110</name>
</gene>
<keyword evidence="3" id="KW-1185">Reference proteome</keyword>
<evidence type="ECO:0000313" key="2">
    <source>
        <dbReference type="EMBL" id="MFC4960952.1"/>
    </source>
</evidence>
<dbReference type="InterPro" id="IPR014710">
    <property type="entry name" value="RmlC-like_jellyroll"/>
</dbReference>